<keyword evidence="4" id="KW-1185">Reference proteome</keyword>
<evidence type="ECO:0000256" key="2">
    <source>
        <dbReference type="SAM" id="Phobius"/>
    </source>
</evidence>
<feature type="compositionally biased region" description="Basic and acidic residues" evidence="1">
    <location>
        <begin position="113"/>
        <end position="125"/>
    </location>
</feature>
<keyword evidence="2" id="KW-0812">Transmembrane</keyword>
<feature type="region of interest" description="Disordered" evidence="1">
    <location>
        <begin position="99"/>
        <end position="131"/>
    </location>
</feature>
<gene>
    <name evidence="3" type="primary">Vigan.11G113700</name>
    <name evidence="3" type="ORF">VIGAN_11113700</name>
</gene>
<name>A0A0S3T9C4_PHAAN</name>
<evidence type="ECO:0000313" key="3">
    <source>
        <dbReference type="EMBL" id="BAU01818.1"/>
    </source>
</evidence>
<organism evidence="3 4">
    <name type="scientific">Vigna angularis var. angularis</name>
    <dbReference type="NCBI Taxonomy" id="157739"/>
    <lineage>
        <taxon>Eukaryota</taxon>
        <taxon>Viridiplantae</taxon>
        <taxon>Streptophyta</taxon>
        <taxon>Embryophyta</taxon>
        <taxon>Tracheophyta</taxon>
        <taxon>Spermatophyta</taxon>
        <taxon>Magnoliopsida</taxon>
        <taxon>eudicotyledons</taxon>
        <taxon>Gunneridae</taxon>
        <taxon>Pentapetalae</taxon>
        <taxon>rosids</taxon>
        <taxon>fabids</taxon>
        <taxon>Fabales</taxon>
        <taxon>Fabaceae</taxon>
        <taxon>Papilionoideae</taxon>
        <taxon>50 kb inversion clade</taxon>
        <taxon>NPAAA clade</taxon>
        <taxon>indigoferoid/millettioid clade</taxon>
        <taxon>Phaseoleae</taxon>
        <taxon>Vigna</taxon>
    </lineage>
</organism>
<feature type="non-terminal residue" evidence="3">
    <location>
        <position position="1"/>
    </location>
</feature>
<evidence type="ECO:0000313" key="4">
    <source>
        <dbReference type="Proteomes" id="UP000291084"/>
    </source>
</evidence>
<proteinExistence type="predicted"/>
<feature type="transmembrane region" description="Helical" evidence="2">
    <location>
        <begin position="47"/>
        <end position="63"/>
    </location>
</feature>
<evidence type="ECO:0000256" key="1">
    <source>
        <dbReference type="SAM" id="MobiDB-lite"/>
    </source>
</evidence>
<keyword evidence="2" id="KW-1133">Transmembrane helix</keyword>
<reference evidence="3 4" key="1">
    <citation type="journal article" date="2015" name="Sci. Rep.">
        <title>The power of single molecule real-time sequencing technology in the de novo assembly of a eukaryotic genome.</title>
        <authorList>
            <person name="Sakai H."/>
            <person name="Naito K."/>
            <person name="Ogiso-Tanaka E."/>
            <person name="Takahashi Y."/>
            <person name="Iseki K."/>
            <person name="Muto C."/>
            <person name="Satou K."/>
            <person name="Teruya K."/>
            <person name="Shiroma A."/>
            <person name="Shimoji M."/>
            <person name="Hirano T."/>
            <person name="Itoh T."/>
            <person name="Kaga A."/>
            <person name="Tomooka N."/>
        </authorList>
    </citation>
    <scope>NUCLEOTIDE SEQUENCE [LARGE SCALE GENOMIC DNA]</scope>
    <source>
        <strain evidence="4">cv. Shumari</strain>
    </source>
</reference>
<sequence>LLFFGLQNYLDSATSVIINNAKSTSLLCDPKIPTVCSHGGSYRKNPLHLLPFFLFFLFFLHALPRQARPTTQSPPSSPPLPPTLLRRCCAGNRRREAFFTPREAPGATPQGCRENRPRTEEEGQGRRRCGG</sequence>
<keyword evidence="2" id="KW-0472">Membrane</keyword>
<accession>A0A0S3T9C4</accession>
<dbReference type="EMBL" id="AP015044">
    <property type="protein sequence ID" value="BAU01818.1"/>
    <property type="molecule type" value="Genomic_DNA"/>
</dbReference>
<dbReference type="Proteomes" id="UP000291084">
    <property type="component" value="Chromosome 11"/>
</dbReference>
<dbReference type="AlphaFoldDB" id="A0A0S3T9C4"/>
<protein>
    <submittedName>
        <fullName evidence="3">Uncharacterized protein</fullName>
    </submittedName>
</protein>